<protein>
    <submittedName>
        <fullName evidence="1">dUTP diphosphatase</fullName>
        <ecNumber evidence="1">3.6.1.23</ecNumber>
    </submittedName>
</protein>
<keyword evidence="2" id="KW-1185">Reference proteome</keyword>
<comment type="caution">
    <text evidence="1">The sequence shown here is derived from an EMBL/GenBank/DDBJ whole genome shotgun (WGS) entry which is preliminary data.</text>
</comment>
<accession>A0ABS5HH07</accession>
<sequence>MNENEIVLQMLKLQQSLNDETNGLGWENGYTNKNKLISWKRCIYMECAELIDSFAWKHWKSINAATDEQNLRVEVVDIWHFVMSFMLQIYKQKGLGDAKILADNICAASGFAEFCKEPYNVASESIYEIMNDIEKLIHECSGFEYNIHDILKIYFSVALKCGVNLHSLYECYVAKNVLNRFRQNNGYKEGTYKKLWGGREDNVVMSEILASGIKSIDAIYAELKSAYDAAK</sequence>
<gene>
    <name evidence="1" type="ORF">KDD93_02885</name>
</gene>
<dbReference type="Gene3D" id="1.10.4010.10">
    <property type="entry name" value="Type II deoxyuridine triphosphatase"/>
    <property type="match status" value="1"/>
</dbReference>
<dbReference type="Pfam" id="PF08761">
    <property type="entry name" value="dUTPase_2"/>
    <property type="match status" value="1"/>
</dbReference>
<evidence type="ECO:0000313" key="1">
    <source>
        <dbReference type="EMBL" id="MBR8463515.1"/>
    </source>
</evidence>
<dbReference type="GO" id="GO:0004170">
    <property type="term" value="F:dUTP diphosphatase activity"/>
    <property type="evidence" value="ECO:0007669"/>
    <property type="project" value="UniProtKB-EC"/>
</dbReference>
<proteinExistence type="predicted"/>
<organism evidence="1 2">
    <name type="scientific">Campylobacter anatolicus</name>
    <dbReference type="NCBI Taxonomy" id="2829105"/>
    <lineage>
        <taxon>Bacteria</taxon>
        <taxon>Pseudomonadati</taxon>
        <taxon>Campylobacterota</taxon>
        <taxon>Epsilonproteobacteria</taxon>
        <taxon>Campylobacterales</taxon>
        <taxon>Campylobacteraceae</taxon>
        <taxon>Campylobacter</taxon>
    </lineage>
</organism>
<name>A0ABS5HH07_9BACT</name>
<dbReference type="EMBL" id="JAGSSW010000002">
    <property type="protein sequence ID" value="MBR8463515.1"/>
    <property type="molecule type" value="Genomic_DNA"/>
</dbReference>
<reference evidence="1 2" key="1">
    <citation type="submission" date="2021-04" db="EMBL/GenBank/DDBJ databases">
        <title>Molecular and phenotypic characterization and identification of bacterial isolates recovered from the Anatolian ground squirrels (Spermophilus xanthoprymnus) and which have the potential to form a new species in the Campylobacter genus.</title>
        <authorList>
            <person name="Aydin F."/>
            <person name="Abay S."/>
            <person name="Kayman T."/>
            <person name="Karakaya E."/>
            <person name="Mustak H.K."/>
            <person name="Mustak I.B."/>
            <person name="Bilgin N."/>
            <person name="Duzler A."/>
            <person name="Sahin O."/>
            <person name="Guran O."/>
            <person name="Saticioglu I.B."/>
        </authorList>
    </citation>
    <scope>NUCLEOTIDE SEQUENCE [LARGE SCALE GENOMIC DNA]</scope>
    <source>
        <strain evidence="2">faydin-G24</strain>
    </source>
</reference>
<dbReference type="EC" id="3.6.1.23" evidence="1"/>
<keyword evidence="1" id="KW-0378">Hydrolase</keyword>
<dbReference type="Proteomes" id="UP000682951">
    <property type="component" value="Unassembled WGS sequence"/>
</dbReference>
<dbReference type="RefSeq" id="WP_212140077.1">
    <property type="nucleotide sequence ID" value="NZ_JAGSSW010000002.1"/>
</dbReference>
<dbReference type="CDD" id="cd11527">
    <property type="entry name" value="NTP-PPase_dUTPase"/>
    <property type="match status" value="1"/>
</dbReference>
<evidence type="ECO:0000313" key="2">
    <source>
        <dbReference type="Proteomes" id="UP000682951"/>
    </source>
</evidence>
<dbReference type="InterPro" id="IPR014871">
    <property type="entry name" value="dUTPase/dCTP_pyrophosphatase"/>
</dbReference>
<dbReference type="SUPFAM" id="SSF101386">
    <property type="entry name" value="all-alpha NTP pyrophosphatases"/>
    <property type="match status" value="1"/>
</dbReference>